<proteinExistence type="predicted"/>
<evidence type="ECO:0000313" key="1">
    <source>
        <dbReference type="Proteomes" id="UP000887579"/>
    </source>
</evidence>
<sequence>MCGNAEKLKFFEAQDRENGYFDITFDIHGKLLHAHKIMLAPVSTTFKAMFSRSPSSSAANKPIVIYDYKYADFYRLLTFLYY</sequence>
<accession>A0AC34G029</accession>
<name>A0AC34G029_9BILA</name>
<protein>
    <submittedName>
        <fullName evidence="2">BTB domain-containing protein</fullName>
    </submittedName>
</protein>
<organism evidence="1 2">
    <name type="scientific">Panagrolaimus sp. ES5</name>
    <dbReference type="NCBI Taxonomy" id="591445"/>
    <lineage>
        <taxon>Eukaryota</taxon>
        <taxon>Metazoa</taxon>
        <taxon>Ecdysozoa</taxon>
        <taxon>Nematoda</taxon>
        <taxon>Chromadorea</taxon>
        <taxon>Rhabditida</taxon>
        <taxon>Tylenchina</taxon>
        <taxon>Panagrolaimomorpha</taxon>
        <taxon>Panagrolaimoidea</taxon>
        <taxon>Panagrolaimidae</taxon>
        <taxon>Panagrolaimus</taxon>
    </lineage>
</organism>
<evidence type="ECO:0000313" key="2">
    <source>
        <dbReference type="WBParaSite" id="ES5_v2.g22713.t1"/>
    </source>
</evidence>
<dbReference type="WBParaSite" id="ES5_v2.g22713.t1">
    <property type="protein sequence ID" value="ES5_v2.g22713.t1"/>
    <property type="gene ID" value="ES5_v2.g22713"/>
</dbReference>
<reference evidence="2" key="1">
    <citation type="submission" date="2022-11" db="UniProtKB">
        <authorList>
            <consortium name="WormBaseParasite"/>
        </authorList>
    </citation>
    <scope>IDENTIFICATION</scope>
</reference>
<dbReference type="Proteomes" id="UP000887579">
    <property type="component" value="Unplaced"/>
</dbReference>